<keyword evidence="2" id="KW-1185">Reference proteome</keyword>
<proteinExistence type="predicted"/>
<protein>
    <submittedName>
        <fullName evidence="1">Uncharacterized protein</fullName>
    </submittedName>
</protein>
<evidence type="ECO:0000313" key="1">
    <source>
        <dbReference type="EMBL" id="KAH6947668.1"/>
    </source>
</evidence>
<reference evidence="1" key="1">
    <citation type="submission" date="2020-05" db="EMBL/GenBank/DDBJ databases">
        <title>Large-scale comparative analyses of tick genomes elucidate their genetic diversity and vector capacities.</title>
        <authorList>
            <person name="Jia N."/>
            <person name="Wang J."/>
            <person name="Shi W."/>
            <person name="Du L."/>
            <person name="Sun Y."/>
            <person name="Zhan W."/>
            <person name="Jiang J."/>
            <person name="Wang Q."/>
            <person name="Zhang B."/>
            <person name="Ji P."/>
            <person name="Sakyi L.B."/>
            <person name="Cui X."/>
            <person name="Yuan T."/>
            <person name="Jiang B."/>
            <person name="Yang W."/>
            <person name="Lam T.T.-Y."/>
            <person name="Chang Q."/>
            <person name="Ding S."/>
            <person name="Wang X."/>
            <person name="Zhu J."/>
            <person name="Ruan X."/>
            <person name="Zhao L."/>
            <person name="Wei J."/>
            <person name="Que T."/>
            <person name="Du C."/>
            <person name="Cheng J."/>
            <person name="Dai P."/>
            <person name="Han X."/>
            <person name="Huang E."/>
            <person name="Gao Y."/>
            <person name="Liu J."/>
            <person name="Shao H."/>
            <person name="Ye R."/>
            <person name="Li L."/>
            <person name="Wei W."/>
            <person name="Wang X."/>
            <person name="Wang C."/>
            <person name="Yang T."/>
            <person name="Huo Q."/>
            <person name="Li W."/>
            <person name="Guo W."/>
            <person name="Chen H."/>
            <person name="Zhou L."/>
            <person name="Ni X."/>
            <person name="Tian J."/>
            <person name="Zhou Y."/>
            <person name="Sheng Y."/>
            <person name="Liu T."/>
            <person name="Pan Y."/>
            <person name="Xia L."/>
            <person name="Li J."/>
            <person name="Zhao F."/>
            <person name="Cao W."/>
        </authorList>
    </citation>
    <scope>NUCLEOTIDE SEQUENCE</scope>
    <source>
        <strain evidence="1">Hyas-2018</strain>
    </source>
</reference>
<gene>
    <name evidence="1" type="ORF">HPB50_020560</name>
</gene>
<dbReference type="Proteomes" id="UP000821845">
    <property type="component" value="Chromosome 1"/>
</dbReference>
<dbReference type="EMBL" id="CM023481">
    <property type="protein sequence ID" value="KAH6947668.1"/>
    <property type="molecule type" value="Genomic_DNA"/>
</dbReference>
<sequence>MFRKRACVRPNPSPSLATQYRSYVTPLDIGPGLYYVDNEGNRLPGSLYSCGSGSTYAYGVLDNGYRYDMPDEEAFELGRKAIFHATFRDSASGGIVRGK</sequence>
<name>A0ACB7TKT0_HYAAI</name>
<organism evidence="1 2">
    <name type="scientific">Hyalomma asiaticum</name>
    <name type="common">Tick</name>
    <dbReference type="NCBI Taxonomy" id="266040"/>
    <lineage>
        <taxon>Eukaryota</taxon>
        <taxon>Metazoa</taxon>
        <taxon>Ecdysozoa</taxon>
        <taxon>Arthropoda</taxon>
        <taxon>Chelicerata</taxon>
        <taxon>Arachnida</taxon>
        <taxon>Acari</taxon>
        <taxon>Parasitiformes</taxon>
        <taxon>Ixodida</taxon>
        <taxon>Ixodoidea</taxon>
        <taxon>Ixodidae</taxon>
        <taxon>Hyalomminae</taxon>
        <taxon>Hyalomma</taxon>
    </lineage>
</organism>
<evidence type="ECO:0000313" key="2">
    <source>
        <dbReference type="Proteomes" id="UP000821845"/>
    </source>
</evidence>
<comment type="caution">
    <text evidence="1">The sequence shown here is derived from an EMBL/GenBank/DDBJ whole genome shotgun (WGS) entry which is preliminary data.</text>
</comment>
<accession>A0ACB7TKT0</accession>